<protein>
    <submittedName>
        <fullName evidence="6">LysR family transcriptional regulator</fullName>
    </submittedName>
</protein>
<proteinExistence type="inferred from homology"/>
<evidence type="ECO:0000256" key="1">
    <source>
        <dbReference type="ARBA" id="ARBA00009437"/>
    </source>
</evidence>
<keyword evidence="2" id="KW-0805">Transcription regulation</keyword>
<gene>
    <name evidence="6" type="ORF">MGEO_02535</name>
</gene>
<dbReference type="Gene3D" id="1.10.10.10">
    <property type="entry name" value="Winged helix-like DNA-binding domain superfamily/Winged helix DNA-binding domain"/>
    <property type="match status" value="1"/>
</dbReference>
<dbReference type="EMBL" id="JFKC01000001">
    <property type="protein sequence ID" value="OSQ53432.1"/>
    <property type="molecule type" value="Genomic_DNA"/>
</dbReference>
<dbReference type="SUPFAM" id="SSF46785">
    <property type="entry name" value="Winged helix' DNA-binding domain"/>
    <property type="match status" value="1"/>
</dbReference>
<dbReference type="InterPro" id="IPR000847">
    <property type="entry name" value="LysR_HTH_N"/>
</dbReference>
<comment type="caution">
    <text evidence="6">The sequence shown here is derived from an EMBL/GenBank/DDBJ whole genome shotgun (WGS) entry which is preliminary data.</text>
</comment>
<dbReference type="InterPro" id="IPR036388">
    <property type="entry name" value="WH-like_DNA-bd_sf"/>
</dbReference>
<dbReference type="SUPFAM" id="SSF53850">
    <property type="entry name" value="Periplasmic binding protein-like II"/>
    <property type="match status" value="1"/>
</dbReference>
<evidence type="ECO:0000256" key="2">
    <source>
        <dbReference type="ARBA" id="ARBA00023015"/>
    </source>
</evidence>
<comment type="similarity">
    <text evidence="1">Belongs to the LysR transcriptional regulatory family.</text>
</comment>
<evidence type="ECO:0000259" key="5">
    <source>
        <dbReference type="PROSITE" id="PS50931"/>
    </source>
</evidence>
<evidence type="ECO:0000256" key="4">
    <source>
        <dbReference type="ARBA" id="ARBA00023163"/>
    </source>
</evidence>
<evidence type="ECO:0000256" key="3">
    <source>
        <dbReference type="ARBA" id="ARBA00023125"/>
    </source>
</evidence>
<feature type="domain" description="HTH lysR-type" evidence="5">
    <location>
        <begin position="1"/>
        <end position="58"/>
    </location>
</feature>
<evidence type="ECO:0000313" key="7">
    <source>
        <dbReference type="Proteomes" id="UP000193926"/>
    </source>
</evidence>
<dbReference type="GO" id="GO:0000976">
    <property type="term" value="F:transcription cis-regulatory region binding"/>
    <property type="evidence" value="ECO:0007669"/>
    <property type="project" value="TreeGrafter"/>
</dbReference>
<reference evidence="6 7" key="1">
    <citation type="submission" date="2014-03" db="EMBL/GenBank/DDBJ databases">
        <title>The draft genome sequence of Marivita geojedonensis KCTC 23882.</title>
        <authorList>
            <person name="Lai Q."/>
            <person name="Shao Z."/>
        </authorList>
    </citation>
    <scope>NUCLEOTIDE SEQUENCE [LARGE SCALE GENOMIC DNA]</scope>
    <source>
        <strain evidence="6 7">DPG-138</strain>
    </source>
</reference>
<dbReference type="GO" id="GO:0003700">
    <property type="term" value="F:DNA-binding transcription factor activity"/>
    <property type="evidence" value="ECO:0007669"/>
    <property type="project" value="InterPro"/>
</dbReference>
<dbReference type="STRING" id="1123756.MGEO_02535"/>
<keyword evidence="7" id="KW-1185">Reference proteome</keyword>
<keyword evidence="3" id="KW-0238">DNA-binding</keyword>
<dbReference type="OrthoDB" id="9803735at2"/>
<dbReference type="InterPro" id="IPR036390">
    <property type="entry name" value="WH_DNA-bd_sf"/>
</dbReference>
<accession>A0A1X4NR15</accession>
<dbReference type="Pfam" id="PF00126">
    <property type="entry name" value="HTH_1"/>
    <property type="match status" value="1"/>
</dbReference>
<keyword evidence="4" id="KW-0804">Transcription</keyword>
<dbReference type="PANTHER" id="PTHR30126:SF94">
    <property type="entry name" value="LYSR FAMILY TRANSCRIPTIONAL REGULATOR"/>
    <property type="match status" value="1"/>
</dbReference>
<dbReference type="AlphaFoldDB" id="A0A1X4NR15"/>
<dbReference type="CDD" id="cd05466">
    <property type="entry name" value="PBP2_LTTR_substrate"/>
    <property type="match status" value="1"/>
</dbReference>
<dbReference type="InterPro" id="IPR005119">
    <property type="entry name" value="LysR_subst-bd"/>
</dbReference>
<dbReference type="PRINTS" id="PR00039">
    <property type="entry name" value="HTHLYSR"/>
</dbReference>
<dbReference type="Pfam" id="PF03466">
    <property type="entry name" value="LysR_substrate"/>
    <property type="match status" value="1"/>
</dbReference>
<dbReference type="PANTHER" id="PTHR30126">
    <property type="entry name" value="HTH-TYPE TRANSCRIPTIONAL REGULATOR"/>
    <property type="match status" value="1"/>
</dbReference>
<sequence>MRYSQLRAFHHVALHGGFSRAARALNISQPSVSDQVRQLEQRHDVLLFTREARQVKLTETGEALFRLTSEMFEVEERIGVLFDQNREALSGHLRIMADSAMHVTEAVRRFREASPDVFVTIRTGNTEDLLRRLRNYEAEIGVVGNSISAPDLDSVDLGRTPILALVSKGYFPRNIASLKFQDLAKYPLIYRELGSRTRAQVEEEAIRLGLQLEPAIEVEGREAMREVVASGAGIGFISEAEFGHDARLVAIPFADVDLGMSESLVTLSARRDVPLIRGFLKAVQKSLHSVDL</sequence>
<dbReference type="RefSeq" id="WP_085635108.1">
    <property type="nucleotide sequence ID" value="NZ_JFKC01000001.1"/>
</dbReference>
<dbReference type="Proteomes" id="UP000193926">
    <property type="component" value="Unassembled WGS sequence"/>
</dbReference>
<name>A0A1X4NR15_9RHOB</name>
<dbReference type="FunFam" id="1.10.10.10:FF:000001">
    <property type="entry name" value="LysR family transcriptional regulator"/>
    <property type="match status" value="1"/>
</dbReference>
<evidence type="ECO:0000313" key="6">
    <source>
        <dbReference type="EMBL" id="OSQ53432.1"/>
    </source>
</evidence>
<dbReference type="PROSITE" id="PS50931">
    <property type="entry name" value="HTH_LYSR"/>
    <property type="match status" value="1"/>
</dbReference>
<organism evidence="6 7">
    <name type="scientific">Marivita geojedonensis</name>
    <dbReference type="NCBI Taxonomy" id="1123756"/>
    <lineage>
        <taxon>Bacteria</taxon>
        <taxon>Pseudomonadati</taxon>
        <taxon>Pseudomonadota</taxon>
        <taxon>Alphaproteobacteria</taxon>
        <taxon>Rhodobacterales</taxon>
        <taxon>Roseobacteraceae</taxon>
        <taxon>Marivita</taxon>
    </lineage>
</organism>
<dbReference type="Gene3D" id="3.40.190.290">
    <property type="match status" value="1"/>
</dbReference>